<dbReference type="Pfam" id="PF00892">
    <property type="entry name" value="EamA"/>
    <property type="match status" value="2"/>
</dbReference>
<keyword evidence="8 11" id="KW-1133">Transmembrane helix</keyword>
<reference evidence="14" key="1">
    <citation type="journal article" date="2019" name="Int. J. Syst. Evol. Microbiol.">
        <title>The Global Catalogue of Microorganisms (GCM) 10K type strain sequencing project: providing services to taxonomists for standard genome sequencing and annotation.</title>
        <authorList>
            <consortium name="The Broad Institute Genomics Platform"/>
            <consortium name="The Broad Institute Genome Sequencing Center for Infectious Disease"/>
            <person name="Wu L."/>
            <person name="Ma J."/>
        </authorList>
    </citation>
    <scope>NUCLEOTIDE SEQUENCE [LARGE SCALE GENOMIC DNA]</scope>
    <source>
        <strain evidence="14">CCUG 56108</strain>
    </source>
</reference>
<evidence type="ECO:0000256" key="5">
    <source>
        <dbReference type="ARBA" id="ARBA00022556"/>
    </source>
</evidence>
<feature type="transmembrane region" description="Helical" evidence="11">
    <location>
        <begin position="118"/>
        <end position="137"/>
    </location>
</feature>
<accession>A0ABW3WRY8</accession>
<keyword evidence="4" id="KW-0997">Cell inner membrane</keyword>
<dbReference type="InterPro" id="IPR037185">
    <property type="entry name" value="EmrE-like"/>
</dbReference>
<gene>
    <name evidence="13" type="ORF">ACFQ4G_00590</name>
</gene>
<keyword evidence="9" id="KW-0443">Lipid metabolism</keyword>
<comment type="subcellular location">
    <subcellularLocation>
        <location evidence="1">Cell membrane</location>
        <topology evidence="1">Multi-pass membrane protein</topology>
    </subcellularLocation>
</comment>
<evidence type="ECO:0000313" key="14">
    <source>
        <dbReference type="Proteomes" id="UP001597176"/>
    </source>
</evidence>
<keyword evidence="3" id="KW-0444">Lipid biosynthesis</keyword>
<feature type="transmembrane region" description="Helical" evidence="11">
    <location>
        <begin position="36"/>
        <end position="58"/>
    </location>
</feature>
<keyword evidence="5" id="KW-0441">Lipid A biosynthesis</keyword>
<dbReference type="PANTHER" id="PTHR30561:SF9">
    <property type="entry name" value="4-AMINO-4-DEOXY-L-ARABINOSE-PHOSPHOUNDECAPRENOL FLIPPASE SUBUNIT ARNF-RELATED"/>
    <property type="match status" value="1"/>
</dbReference>
<feature type="transmembrane region" description="Helical" evidence="11">
    <location>
        <begin position="178"/>
        <end position="199"/>
    </location>
</feature>
<dbReference type="RefSeq" id="WP_238207795.1">
    <property type="nucleotide sequence ID" value="NZ_JBHTND010000001.1"/>
</dbReference>
<feature type="transmembrane region" description="Helical" evidence="11">
    <location>
        <begin position="149"/>
        <end position="166"/>
    </location>
</feature>
<evidence type="ECO:0000256" key="6">
    <source>
        <dbReference type="ARBA" id="ARBA00022692"/>
    </source>
</evidence>
<evidence type="ECO:0000259" key="12">
    <source>
        <dbReference type="Pfam" id="PF00892"/>
    </source>
</evidence>
<dbReference type="Proteomes" id="UP001597176">
    <property type="component" value="Unassembled WGS sequence"/>
</dbReference>
<dbReference type="PANTHER" id="PTHR30561">
    <property type="entry name" value="SMR FAMILY PROTON-DEPENDENT DRUG EFFLUX TRANSPORTER SUGE"/>
    <property type="match status" value="1"/>
</dbReference>
<keyword evidence="7" id="KW-0448">Lipopolysaccharide biosynthesis</keyword>
<protein>
    <submittedName>
        <fullName evidence="13">EamA family transporter</fullName>
    </submittedName>
</protein>
<dbReference type="InterPro" id="IPR000390">
    <property type="entry name" value="Small_drug/metabolite_transptr"/>
</dbReference>
<feature type="transmembrane region" description="Helical" evidence="11">
    <location>
        <begin position="265"/>
        <end position="284"/>
    </location>
</feature>
<evidence type="ECO:0000256" key="1">
    <source>
        <dbReference type="ARBA" id="ARBA00004651"/>
    </source>
</evidence>
<keyword evidence="2" id="KW-1003">Cell membrane</keyword>
<feature type="domain" description="EamA" evidence="12">
    <location>
        <begin position="13"/>
        <end position="136"/>
    </location>
</feature>
<sequence length="285" mass="29381">MTATGMSLPVFAAVLAAAFMHAGWNAVAKLRLEPILTMALISAAAGLFALPASLWFGWPASASWPWLAGSILLHLGYYIALAEAYRHADMGQVYPIARGSAPLLTACASLVLLHEAVAPLAALGITILCAGVALMALAKGGGRHLSRKALGFALLTGALISGYTLVDGLGARAAGDPHAYASALFVVDAIPLPLFVLWTRGRDALQAVRGLAFHGLGGGALALGSYWIAIWAMTVAPIPLVAATRETSVLFAMLISVVVLKEPLLASRTAAVIVIVAGVVTMRLA</sequence>
<feature type="domain" description="EamA" evidence="12">
    <location>
        <begin position="153"/>
        <end position="282"/>
    </location>
</feature>
<dbReference type="EMBL" id="JBHTND010000001">
    <property type="protein sequence ID" value="MFD1300083.1"/>
    <property type="molecule type" value="Genomic_DNA"/>
</dbReference>
<evidence type="ECO:0000313" key="13">
    <source>
        <dbReference type="EMBL" id="MFD1300083.1"/>
    </source>
</evidence>
<feature type="transmembrane region" description="Helical" evidence="11">
    <location>
        <begin position="211"/>
        <end position="232"/>
    </location>
</feature>
<feature type="transmembrane region" description="Helical" evidence="11">
    <location>
        <begin position="238"/>
        <end position="260"/>
    </location>
</feature>
<keyword evidence="14" id="KW-1185">Reference proteome</keyword>
<name>A0ABW3WRY8_9HYPH</name>
<evidence type="ECO:0000256" key="4">
    <source>
        <dbReference type="ARBA" id="ARBA00022519"/>
    </source>
</evidence>
<evidence type="ECO:0000256" key="9">
    <source>
        <dbReference type="ARBA" id="ARBA00023098"/>
    </source>
</evidence>
<evidence type="ECO:0000256" key="10">
    <source>
        <dbReference type="ARBA" id="ARBA00023136"/>
    </source>
</evidence>
<keyword evidence="6 11" id="KW-0812">Transmembrane</keyword>
<dbReference type="SUPFAM" id="SSF103481">
    <property type="entry name" value="Multidrug resistance efflux transporter EmrE"/>
    <property type="match status" value="2"/>
</dbReference>
<comment type="caution">
    <text evidence="13">The sequence shown here is derived from an EMBL/GenBank/DDBJ whole genome shotgun (WGS) entry which is preliminary data.</text>
</comment>
<evidence type="ECO:0000256" key="2">
    <source>
        <dbReference type="ARBA" id="ARBA00022475"/>
    </source>
</evidence>
<evidence type="ECO:0000256" key="8">
    <source>
        <dbReference type="ARBA" id="ARBA00022989"/>
    </source>
</evidence>
<dbReference type="Gene3D" id="1.10.3730.20">
    <property type="match status" value="2"/>
</dbReference>
<keyword evidence="10 11" id="KW-0472">Membrane</keyword>
<evidence type="ECO:0000256" key="3">
    <source>
        <dbReference type="ARBA" id="ARBA00022516"/>
    </source>
</evidence>
<feature type="transmembrane region" description="Helical" evidence="11">
    <location>
        <begin position="6"/>
        <end position="24"/>
    </location>
</feature>
<dbReference type="InterPro" id="IPR000620">
    <property type="entry name" value="EamA_dom"/>
</dbReference>
<organism evidence="13 14">
    <name type="scientific">Methylobacterium marchantiae</name>
    <dbReference type="NCBI Taxonomy" id="600331"/>
    <lineage>
        <taxon>Bacteria</taxon>
        <taxon>Pseudomonadati</taxon>
        <taxon>Pseudomonadota</taxon>
        <taxon>Alphaproteobacteria</taxon>
        <taxon>Hyphomicrobiales</taxon>
        <taxon>Methylobacteriaceae</taxon>
        <taxon>Methylobacterium</taxon>
    </lineage>
</organism>
<evidence type="ECO:0000256" key="7">
    <source>
        <dbReference type="ARBA" id="ARBA00022985"/>
    </source>
</evidence>
<evidence type="ECO:0000256" key="11">
    <source>
        <dbReference type="SAM" id="Phobius"/>
    </source>
</evidence>
<feature type="transmembrane region" description="Helical" evidence="11">
    <location>
        <begin position="64"/>
        <end position="81"/>
    </location>
</feature>
<proteinExistence type="predicted"/>